<evidence type="ECO:0000256" key="1">
    <source>
        <dbReference type="SAM" id="MobiDB-lite"/>
    </source>
</evidence>
<sequence length="159" mass="18139">MNKTKSLFVKSSNFSKSCILCKDDSHSLHKCEQFLHFSPQKRYETVRENHLCLNCLGFHKVAQCKSKHSCFHCKARHHSLLHRRQLYIVNDDSSPSLNASSTPADATPDTSSLSNRLTSDLLLRNAEEKGYPSYVSCLCFGQVRIYKERQGPPRLGEHV</sequence>
<dbReference type="OrthoDB" id="8042916at2759"/>
<protein>
    <submittedName>
        <fullName evidence="2">Uncharacterized protein</fullName>
    </submittedName>
</protein>
<dbReference type="PANTHER" id="PTHR47331:SF1">
    <property type="entry name" value="GAG-LIKE PROTEIN"/>
    <property type="match status" value="1"/>
</dbReference>
<reference evidence="2 4" key="1">
    <citation type="journal article" date="2019" name="Sci. Rep.">
        <title>Orb-weaving spider Araneus ventricosus genome elucidates the spidroin gene catalogue.</title>
        <authorList>
            <person name="Kono N."/>
            <person name="Nakamura H."/>
            <person name="Ohtoshi R."/>
            <person name="Moran D.A.P."/>
            <person name="Shinohara A."/>
            <person name="Yoshida Y."/>
            <person name="Fujiwara M."/>
            <person name="Mori M."/>
            <person name="Tomita M."/>
            <person name="Arakawa K."/>
        </authorList>
    </citation>
    <scope>NUCLEOTIDE SEQUENCE [LARGE SCALE GENOMIC DNA]</scope>
</reference>
<evidence type="ECO:0000313" key="4">
    <source>
        <dbReference type="Proteomes" id="UP000499080"/>
    </source>
</evidence>
<dbReference type="AlphaFoldDB" id="A0A4Y2DL57"/>
<evidence type="ECO:0000313" key="2">
    <source>
        <dbReference type="EMBL" id="GBM17560.1"/>
    </source>
</evidence>
<dbReference type="Proteomes" id="UP000499080">
    <property type="component" value="Unassembled WGS sequence"/>
</dbReference>
<organism evidence="2 4">
    <name type="scientific">Araneus ventricosus</name>
    <name type="common">Orbweaver spider</name>
    <name type="synonym">Epeira ventricosa</name>
    <dbReference type="NCBI Taxonomy" id="182803"/>
    <lineage>
        <taxon>Eukaryota</taxon>
        <taxon>Metazoa</taxon>
        <taxon>Ecdysozoa</taxon>
        <taxon>Arthropoda</taxon>
        <taxon>Chelicerata</taxon>
        <taxon>Arachnida</taxon>
        <taxon>Araneae</taxon>
        <taxon>Araneomorphae</taxon>
        <taxon>Entelegynae</taxon>
        <taxon>Araneoidea</taxon>
        <taxon>Araneidae</taxon>
        <taxon>Araneus</taxon>
    </lineage>
</organism>
<keyword evidence="4" id="KW-1185">Reference proteome</keyword>
<feature type="region of interest" description="Disordered" evidence="1">
    <location>
        <begin position="94"/>
        <end position="114"/>
    </location>
</feature>
<dbReference type="EMBL" id="BGPR01089998">
    <property type="protein sequence ID" value="GBM17560.1"/>
    <property type="molecule type" value="Genomic_DNA"/>
</dbReference>
<evidence type="ECO:0000313" key="3">
    <source>
        <dbReference type="EMBL" id="GBM17570.1"/>
    </source>
</evidence>
<name>A0A4Y2DL57_ARAVE</name>
<dbReference type="EMBL" id="BGPR01089999">
    <property type="protein sequence ID" value="GBM17570.1"/>
    <property type="molecule type" value="Genomic_DNA"/>
</dbReference>
<comment type="caution">
    <text evidence="2">The sequence shown here is derived from an EMBL/GenBank/DDBJ whole genome shotgun (WGS) entry which is preliminary data.</text>
</comment>
<accession>A0A4Y2DL57</accession>
<gene>
    <name evidence="2" type="ORF">AVEN_210371_1</name>
    <name evidence="3" type="ORF">AVEN_96735_1</name>
</gene>
<proteinExistence type="predicted"/>
<dbReference type="PANTHER" id="PTHR47331">
    <property type="entry name" value="PHD-TYPE DOMAIN-CONTAINING PROTEIN"/>
    <property type="match status" value="1"/>
</dbReference>